<proteinExistence type="inferred from homology"/>
<dbReference type="Pfam" id="PF00334">
    <property type="entry name" value="NDK"/>
    <property type="match status" value="1"/>
</dbReference>
<comment type="similarity">
    <text evidence="1">Belongs to the NDK family.</text>
</comment>
<feature type="domain" description="Nucleoside diphosphate kinase-like" evidence="2">
    <location>
        <begin position="6"/>
        <end position="142"/>
    </location>
</feature>
<evidence type="ECO:0000313" key="3">
    <source>
        <dbReference type="EMBL" id="MBB1155416.1"/>
    </source>
</evidence>
<gene>
    <name evidence="3" type="ORF">H4281_19910</name>
</gene>
<name>A0A7W3VYH7_9PSEU</name>
<protein>
    <recommendedName>
        <fullName evidence="2">Nucleoside diphosphate kinase-like domain-containing protein</fullName>
    </recommendedName>
</protein>
<dbReference type="InterPro" id="IPR036850">
    <property type="entry name" value="NDK-like_dom_sf"/>
</dbReference>
<comment type="caution">
    <text evidence="1">Lacks conserved residue(s) required for the propagation of feature annotation.</text>
</comment>
<dbReference type="Gene3D" id="3.30.70.141">
    <property type="entry name" value="Nucleoside diphosphate kinase-like domain"/>
    <property type="match status" value="1"/>
</dbReference>
<evidence type="ECO:0000313" key="4">
    <source>
        <dbReference type="Proteomes" id="UP000526734"/>
    </source>
</evidence>
<evidence type="ECO:0000256" key="1">
    <source>
        <dbReference type="PROSITE-ProRule" id="PRU00706"/>
    </source>
</evidence>
<reference evidence="3 4" key="1">
    <citation type="submission" date="2020-08" db="EMBL/GenBank/DDBJ databases">
        <title>Amycolatopsis sp. nov. DR6-1 isolated from Dendrobium heterocarpum.</title>
        <authorList>
            <person name="Tedsree N."/>
            <person name="Kuncharoen N."/>
            <person name="Likhitwitayawuid K."/>
            <person name="Tanasupawat S."/>
        </authorList>
    </citation>
    <scope>NUCLEOTIDE SEQUENCE [LARGE SCALE GENOMIC DNA]</scope>
    <source>
        <strain evidence="3 4">DR6-1</strain>
    </source>
</reference>
<keyword evidence="4" id="KW-1185">Reference proteome</keyword>
<dbReference type="AlphaFoldDB" id="A0A7W3VYH7"/>
<evidence type="ECO:0000259" key="2">
    <source>
        <dbReference type="SMART" id="SM00562"/>
    </source>
</evidence>
<dbReference type="SMART" id="SM00562">
    <property type="entry name" value="NDK"/>
    <property type="match status" value="1"/>
</dbReference>
<dbReference type="RefSeq" id="WP_182892434.1">
    <property type="nucleotide sequence ID" value="NZ_JACGZW010000006.1"/>
</dbReference>
<dbReference type="Proteomes" id="UP000526734">
    <property type="component" value="Unassembled WGS sequence"/>
</dbReference>
<dbReference type="EMBL" id="JACGZW010000006">
    <property type="protein sequence ID" value="MBB1155416.1"/>
    <property type="molecule type" value="Genomic_DNA"/>
</dbReference>
<comment type="caution">
    <text evidence="3">The sequence shown here is derived from an EMBL/GenBank/DDBJ whole genome shotgun (WGS) entry which is preliminary data.</text>
</comment>
<dbReference type="SUPFAM" id="SSF54919">
    <property type="entry name" value="Nucleoside diphosphate kinase, NDK"/>
    <property type="match status" value="1"/>
</dbReference>
<sequence length="268" mass="28786">MTDRWTFALITPDGVVGEAFDSIVELLQRNGFAVVTGRVLQLDLPTMMRVYRASETVDPENDPFARLYGSGAACLLLLHRAAGEACATLTRCKGATRPDAAQPGTVRYLGENVILNLLHSPDDPGNAARELSILVGQEAAERYRAEAMSGVLRGAAALRASLPATHGWEAISGPVAVNRIRRRIGQQFAPGDEGLQAALDDERDRIAVCRTSGERRLVAERANPSIQRRLTSLGLGELAGAPPDQAALAEHGIFVSKLEQLVLDTRDA</sequence>
<organism evidence="3 4">
    <name type="scientific">Amycolatopsis dendrobii</name>
    <dbReference type="NCBI Taxonomy" id="2760662"/>
    <lineage>
        <taxon>Bacteria</taxon>
        <taxon>Bacillati</taxon>
        <taxon>Actinomycetota</taxon>
        <taxon>Actinomycetes</taxon>
        <taxon>Pseudonocardiales</taxon>
        <taxon>Pseudonocardiaceae</taxon>
        <taxon>Amycolatopsis</taxon>
    </lineage>
</organism>
<dbReference type="PROSITE" id="PS51374">
    <property type="entry name" value="NDPK_LIKE"/>
    <property type="match status" value="1"/>
</dbReference>
<dbReference type="InterPro" id="IPR034907">
    <property type="entry name" value="NDK-like_dom"/>
</dbReference>
<accession>A0A7W3VYH7</accession>